<dbReference type="STRING" id="1238182.C882_0507"/>
<sequence>MSPPPPIPDLTEDRMLGGRLRLMQPASGYRAAVDPILLAAACPMMAGQTVLDVGVGTGAALLALARRVGRGRFLGLEVRPEIAAIAHRNAVLNEIAAEVVTGDVRRPPFPPDSVDHVLTNPPYAAGGTPPPDPAKATAHMEGDVDLKDWLRGCLYLLRARGWITIIQRADRVDDVIAGLAGRCGAVSIIPIWSHAGDPARRVIVRARKGVRSPATLHAGLVLHGTETKYTDAAEAVLREGAALFLDATDRRRS</sequence>
<dbReference type="EMBL" id="ANHY01000013">
    <property type="protein sequence ID" value="EKV29200.1"/>
    <property type="molecule type" value="Genomic_DNA"/>
</dbReference>
<keyword evidence="2" id="KW-0489">Methyltransferase</keyword>
<dbReference type="PANTHER" id="PTHR47739">
    <property type="entry name" value="TRNA1(VAL) (ADENINE(37)-N6)-METHYLTRANSFERASE"/>
    <property type="match status" value="1"/>
</dbReference>
<dbReference type="CDD" id="cd02440">
    <property type="entry name" value="AdoMet_MTases"/>
    <property type="match status" value="1"/>
</dbReference>
<evidence type="ECO:0000313" key="3">
    <source>
        <dbReference type="Proteomes" id="UP000009881"/>
    </source>
</evidence>
<feature type="domain" description="Methyltransferase" evidence="1">
    <location>
        <begin position="50"/>
        <end position="120"/>
    </location>
</feature>
<evidence type="ECO:0000259" key="1">
    <source>
        <dbReference type="Pfam" id="PF13649"/>
    </source>
</evidence>
<dbReference type="Gene3D" id="3.40.50.150">
    <property type="entry name" value="Vaccinia Virus protein VP39"/>
    <property type="match status" value="1"/>
</dbReference>
<gene>
    <name evidence="2" type="ORF">C882_0507</name>
</gene>
<accession>K9GTA3</accession>
<dbReference type="PANTHER" id="PTHR47739:SF1">
    <property type="entry name" value="TRNA1(VAL) (ADENINE(37)-N6)-METHYLTRANSFERASE"/>
    <property type="match status" value="1"/>
</dbReference>
<dbReference type="InterPro" id="IPR029063">
    <property type="entry name" value="SAM-dependent_MTases_sf"/>
</dbReference>
<dbReference type="RefSeq" id="WP_009541165.1">
    <property type="nucleotide sequence ID" value="NZ_ANHY01000013.1"/>
</dbReference>
<dbReference type="SUPFAM" id="SSF53335">
    <property type="entry name" value="S-adenosyl-L-methionine-dependent methyltransferases"/>
    <property type="match status" value="1"/>
</dbReference>
<evidence type="ECO:0000313" key="2">
    <source>
        <dbReference type="EMBL" id="EKV29200.1"/>
    </source>
</evidence>
<organism evidence="2 3">
    <name type="scientific">Caenispirillum salinarum AK4</name>
    <dbReference type="NCBI Taxonomy" id="1238182"/>
    <lineage>
        <taxon>Bacteria</taxon>
        <taxon>Pseudomonadati</taxon>
        <taxon>Pseudomonadota</taxon>
        <taxon>Alphaproteobacteria</taxon>
        <taxon>Rhodospirillales</taxon>
        <taxon>Novispirillaceae</taxon>
        <taxon>Caenispirillum</taxon>
    </lineage>
</organism>
<protein>
    <submittedName>
        <fullName evidence="2">tRNA (Adenine37-N(6))-methyltransferase TrmN6</fullName>
    </submittedName>
</protein>
<dbReference type="PROSITE" id="PS00092">
    <property type="entry name" value="N6_MTASE"/>
    <property type="match status" value="1"/>
</dbReference>
<dbReference type="GO" id="GO:0003676">
    <property type="term" value="F:nucleic acid binding"/>
    <property type="evidence" value="ECO:0007669"/>
    <property type="project" value="InterPro"/>
</dbReference>
<keyword evidence="2" id="KW-0808">Transferase</keyword>
<dbReference type="InterPro" id="IPR050210">
    <property type="entry name" value="tRNA_Adenine-N(6)_MTase"/>
</dbReference>
<dbReference type="AlphaFoldDB" id="K9GTA3"/>
<reference evidence="2 3" key="1">
    <citation type="journal article" date="2013" name="Genome Announc.">
        <title>Draft Genome Sequence of an Alphaproteobacterium, Caenispirillum salinarum AK4(T), Isolated from a Solar Saltern.</title>
        <authorList>
            <person name="Khatri I."/>
            <person name="Singh A."/>
            <person name="Korpole S."/>
            <person name="Pinnaka A.K."/>
            <person name="Subramanian S."/>
        </authorList>
    </citation>
    <scope>NUCLEOTIDE SEQUENCE [LARGE SCALE GENOMIC DNA]</scope>
    <source>
        <strain evidence="2 3">AK4</strain>
    </source>
</reference>
<keyword evidence="3" id="KW-1185">Reference proteome</keyword>
<dbReference type="Proteomes" id="UP000009881">
    <property type="component" value="Unassembled WGS sequence"/>
</dbReference>
<dbReference type="GO" id="GO:0032259">
    <property type="term" value="P:methylation"/>
    <property type="evidence" value="ECO:0007669"/>
    <property type="project" value="UniProtKB-KW"/>
</dbReference>
<proteinExistence type="predicted"/>
<dbReference type="GO" id="GO:0008168">
    <property type="term" value="F:methyltransferase activity"/>
    <property type="evidence" value="ECO:0007669"/>
    <property type="project" value="UniProtKB-KW"/>
</dbReference>
<dbReference type="eggNOG" id="COG4123">
    <property type="taxonomic scope" value="Bacteria"/>
</dbReference>
<dbReference type="Pfam" id="PF13649">
    <property type="entry name" value="Methyltransf_25"/>
    <property type="match status" value="1"/>
</dbReference>
<dbReference type="InterPro" id="IPR041698">
    <property type="entry name" value="Methyltransf_25"/>
</dbReference>
<dbReference type="InterPro" id="IPR002052">
    <property type="entry name" value="DNA_methylase_N6_adenine_CS"/>
</dbReference>
<name>K9GTA3_9PROT</name>
<comment type="caution">
    <text evidence="2">The sequence shown here is derived from an EMBL/GenBank/DDBJ whole genome shotgun (WGS) entry which is preliminary data.</text>
</comment>